<dbReference type="InterPro" id="IPR013655">
    <property type="entry name" value="PAS_fold_3"/>
</dbReference>
<feature type="modified residue" description="4-aspartylphosphate" evidence="10">
    <location>
        <position position="781"/>
    </location>
</feature>
<keyword evidence="9 11" id="KW-0472">Membrane</keyword>
<dbReference type="InterPro" id="IPR003661">
    <property type="entry name" value="HisK_dim/P_dom"/>
</dbReference>
<dbReference type="RefSeq" id="WP_386364168.1">
    <property type="nucleotide sequence ID" value="NZ_JBHRXZ010000022.1"/>
</dbReference>
<protein>
    <recommendedName>
        <fullName evidence="3">histidine kinase</fullName>
        <ecNumber evidence="3">2.7.13.3</ecNumber>
    </recommendedName>
</protein>
<reference evidence="18" key="1">
    <citation type="journal article" date="2019" name="Int. J. Syst. Evol. Microbiol.">
        <title>The Global Catalogue of Microorganisms (GCM) 10K type strain sequencing project: providing services to taxonomists for standard genome sequencing and annotation.</title>
        <authorList>
            <consortium name="The Broad Institute Genomics Platform"/>
            <consortium name="The Broad Institute Genome Sequencing Center for Infectious Disease"/>
            <person name="Wu L."/>
            <person name="Ma J."/>
        </authorList>
    </citation>
    <scope>NUCLEOTIDE SEQUENCE [LARGE SCALE GENOMIC DNA]</scope>
    <source>
        <strain evidence="18">KCTC 42447</strain>
    </source>
</reference>
<dbReference type="CDD" id="cd00156">
    <property type="entry name" value="REC"/>
    <property type="match status" value="1"/>
</dbReference>
<dbReference type="InterPro" id="IPR001610">
    <property type="entry name" value="PAC"/>
</dbReference>
<evidence type="ECO:0000259" key="15">
    <source>
        <dbReference type="PROSITE" id="PS50113"/>
    </source>
</evidence>
<evidence type="ECO:0000256" key="1">
    <source>
        <dbReference type="ARBA" id="ARBA00000085"/>
    </source>
</evidence>
<dbReference type="SMART" id="SM00448">
    <property type="entry name" value="REC"/>
    <property type="match status" value="1"/>
</dbReference>
<evidence type="ECO:0000256" key="11">
    <source>
        <dbReference type="SAM" id="Phobius"/>
    </source>
</evidence>
<dbReference type="Pfam" id="PF08447">
    <property type="entry name" value="PAS_3"/>
    <property type="match status" value="1"/>
</dbReference>
<dbReference type="PROSITE" id="PS50110">
    <property type="entry name" value="RESPONSE_REGULATORY"/>
    <property type="match status" value="1"/>
</dbReference>
<dbReference type="SMART" id="SM01079">
    <property type="entry name" value="CHASE"/>
    <property type="match status" value="1"/>
</dbReference>
<dbReference type="Proteomes" id="UP001595630">
    <property type="component" value="Unassembled WGS sequence"/>
</dbReference>
<dbReference type="PANTHER" id="PTHR43047:SF72">
    <property type="entry name" value="OSMOSENSING HISTIDINE PROTEIN KINASE SLN1"/>
    <property type="match status" value="1"/>
</dbReference>
<keyword evidence="5" id="KW-0808">Transferase</keyword>
<dbReference type="PROSITE" id="PS50112">
    <property type="entry name" value="PAS"/>
    <property type="match status" value="1"/>
</dbReference>
<keyword evidence="7" id="KW-0418">Kinase</keyword>
<dbReference type="InterPro" id="IPR036890">
    <property type="entry name" value="HATPase_C_sf"/>
</dbReference>
<comment type="subcellular location">
    <subcellularLocation>
        <location evidence="2">Membrane</location>
    </subcellularLocation>
</comment>
<name>A0ABV7T502_9GAMM</name>
<dbReference type="SUPFAM" id="SSF55874">
    <property type="entry name" value="ATPase domain of HSP90 chaperone/DNA topoisomerase II/histidine kinase"/>
    <property type="match status" value="1"/>
</dbReference>
<dbReference type="NCBIfam" id="TIGR00229">
    <property type="entry name" value="sensory_box"/>
    <property type="match status" value="1"/>
</dbReference>
<dbReference type="Gene3D" id="3.40.50.2300">
    <property type="match status" value="1"/>
</dbReference>
<gene>
    <name evidence="17" type="ORF">ACFOMF_09485</name>
</gene>
<keyword evidence="8 11" id="KW-1133">Transmembrane helix</keyword>
<dbReference type="Pfam" id="PF00512">
    <property type="entry name" value="HisKA"/>
    <property type="match status" value="1"/>
</dbReference>
<evidence type="ECO:0000256" key="5">
    <source>
        <dbReference type="ARBA" id="ARBA00022679"/>
    </source>
</evidence>
<feature type="domain" description="Histidine kinase" evidence="12">
    <location>
        <begin position="500"/>
        <end position="720"/>
    </location>
</feature>
<dbReference type="PROSITE" id="PS50113">
    <property type="entry name" value="PAC"/>
    <property type="match status" value="1"/>
</dbReference>
<dbReference type="PRINTS" id="PR00344">
    <property type="entry name" value="BCTRLSENSOR"/>
</dbReference>
<dbReference type="SMART" id="SM00387">
    <property type="entry name" value="HATPase_c"/>
    <property type="match status" value="1"/>
</dbReference>
<proteinExistence type="predicted"/>
<evidence type="ECO:0000313" key="17">
    <source>
        <dbReference type="EMBL" id="MFC3608007.1"/>
    </source>
</evidence>
<dbReference type="PANTHER" id="PTHR43047">
    <property type="entry name" value="TWO-COMPONENT HISTIDINE PROTEIN KINASE"/>
    <property type="match status" value="1"/>
</dbReference>
<dbReference type="InterPro" id="IPR004358">
    <property type="entry name" value="Sig_transdc_His_kin-like_C"/>
</dbReference>
<evidence type="ECO:0000256" key="8">
    <source>
        <dbReference type="ARBA" id="ARBA00022989"/>
    </source>
</evidence>
<evidence type="ECO:0000259" key="16">
    <source>
        <dbReference type="PROSITE" id="PS50839"/>
    </source>
</evidence>
<dbReference type="Gene3D" id="3.30.450.20">
    <property type="entry name" value="PAS domain"/>
    <property type="match status" value="1"/>
</dbReference>
<dbReference type="Pfam" id="PF02518">
    <property type="entry name" value="HATPase_c"/>
    <property type="match status" value="1"/>
</dbReference>
<evidence type="ECO:0000259" key="13">
    <source>
        <dbReference type="PROSITE" id="PS50110"/>
    </source>
</evidence>
<dbReference type="Pfam" id="PF03924">
    <property type="entry name" value="CHASE"/>
    <property type="match status" value="1"/>
</dbReference>
<evidence type="ECO:0000259" key="14">
    <source>
        <dbReference type="PROSITE" id="PS50112"/>
    </source>
</evidence>
<dbReference type="Gene3D" id="3.30.450.350">
    <property type="entry name" value="CHASE domain"/>
    <property type="match status" value="1"/>
</dbReference>
<dbReference type="InterPro" id="IPR011006">
    <property type="entry name" value="CheY-like_superfamily"/>
</dbReference>
<evidence type="ECO:0000313" key="18">
    <source>
        <dbReference type="Proteomes" id="UP001595630"/>
    </source>
</evidence>
<dbReference type="SUPFAM" id="SSF52172">
    <property type="entry name" value="CheY-like"/>
    <property type="match status" value="1"/>
</dbReference>
<dbReference type="CDD" id="cd16922">
    <property type="entry name" value="HATPase_EvgS-ArcB-TorS-like"/>
    <property type="match status" value="1"/>
</dbReference>
<keyword evidence="18" id="KW-1185">Reference proteome</keyword>
<feature type="transmembrane region" description="Helical" evidence="11">
    <location>
        <begin position="22"/>
        <end position="42"/>
    </location>
</feature>
<keyword evidence="6 11" id="KW-0812">Transmembrane</keyword>
<dbReference type="PROSITE" id="PS50109">
    <property type="entry name" value="HIS_KIN"/>
    <property type="match status" value="1"/>
</dbReference>
<dbReference type="SMART" id="SM00388">
    <property type="entry name" value="HisKA"/>
    <property type="match status" value="1"/>
</dbReference>
<evidence type="ECO:0000256" key="10">
    <source>
        <dbReference type="PROSITE-ProRule" id="PRU00169"/>
    </source>
</evidence>
<dbReference type="CDD" id="cd00082">
    <property type="entry name" value="HisKA"/>
    <property type="match status" value="1"/>
</dbReference>
<dbReference type="Gene3D" id="1.10.287.130">
    <property type="match status" value="1"/>
</dbReference>
<dbReference type="InterPro" id="IPR000700">
    <property type="entry name" value="PAS-assoc_C"/>
</dbReference>
<feature type="domain" description="Response regulatory" evidence="13">
    <location>
        <begin position="732"/>
        <end position="845"/>
    </location>
</feature>
<sequence>MSYPRSDSGASTWRALFSRRSALAWLVLCTALLAQLAVYLHLRHQEREAAGQQFALIADRITESIGRRLAFHEQILLAGAALFELHGEVSRQQWQGYVERLALSERYPGIQGVGFSRVVPAAERAAHLEGIRAEGFPDYAIYPPGERELYMPIVYLEPFSGRNLTAFGYDMYSEPIRRQAMQRAGETGEPSITGKVVLVQEIQGPVQAGLLMYVPVYRQDASLDGAMARMQALRGFVYSPYRVDDLMRGILGAADLSLDLTIYASDRLDPLQQIYTTRPADLDHKPRFALLRQLEHHGQTWTLQLGSLPDFESEAPLRGPLVVLLGTALGLLLFFLTFTLLSRQSRAEALARRMTEDTRQSRQALRQSEERLALALKGSNDGLWDINLEDHSFYASPRAWQILGYPPHDQPAGAPSWERLMSPEDLAAGREELTTILSSTSNHFTSEARLLHCDGHRVPTLLRGFVQRDSHDRPLRVSGTIMDLTERKRIEQLKREFVSTVSHELRTPLTSIRGSLGLITGGALGEVPETMRPLLDIAHQNSLRLSHLINDLLDLEKMEAGKMRFSLADESLGPQLEEALDAAESFAAEHQVGCRLSGEVPQSCCVRVDAQRLQQVLGNLLSNAIKHSPPGSEVVVGCTPGDSRVRVNISDTGPGIPETFHERMFTRFAQADSSDSRTMGGSGLGLAISKELIERMGGTIGFDTRAGEGTTVWFELPTQDALTSEDDPDQPRLLVIEDEPDTGRLLHMMLRNAGYAVDRVQSLHAARERILSQSYAALTLDLHLPDGNGRELIEELRRDPATRRLPIVVISAANNFRVPEDDPYLSWLHKPISDAQLLTALGRVLEVGVVG</sequence>
<evidence type="ECO:0000256" key="3">
    <source>
        <dbReference type="ARBA" id="ARBA00012438"/>
    </source>
</evidence>
<dbReference type="InterPro" id="IPR006189">
    <property type="entry name" value="CHASE_dom"/>
</dbReference>
<feature type="domain" description="PAC" evidence="15">
    <location>
        <begin position="444"/>
        <end position="496"/>
    </location>
</feature>
<accession>A0ABV7T502</accession>
<keyword evidence="4 10" id="KW-0597">Phosphoprotein</keyword>
<comment type="catalytic activity">
    <reaction evidence="1">
        <text>ATP + protein L-histidine = ADP + protein N-phospho-L-histidine.</text>
        <dbReference type="EC" id="2.7.13.3"/>
    </reaction>
</comment>
<dbReference type="SUPFAM" id="SSF47384">
    <property type="entry name" value="Homodimeric domain of signal transducing histidine kinase"/>
    <property type="match status" value="1"/>
</dbReference>
<dbReference type="SMART" id="SM00086">
    <property type="entry name" value="PAC"/>
    <property type="match status" value="1"/>
</dbReference>
<dbReference type="Gene3D" id="3.30.565.10">
    <property type="entry name" value="Histidine kinase-like ATPase, C-terminal domain"/>
    <property type="match status" value="1"/>
</dbReference>
<evidence type="ECO:0000256" key="9">
    <source>
        <dbReference type="ARBA" id="ARBA00023136"/>
    </source>
</evidence>
<dbReference type="EC" id="2.7.13.3" evidence="3"/>
<evidence type="ECO:0000256" key="6">
    <source>
        <dbReference type="ARBA" id="ARBA00022692"/>
    </source>
</evidence>
<dbReference type="InterPro" id="IPR036097">
    <property type="entry name" value="HisK_dim/P_sf"/>
</dbReference>
<dbReference type="InterPro" id="IPR000014">
    <property type="entry name" value="PAS"/>
</dbReference>
<dbReference type="CDD" id="cd00130">
    <property type="entry name" value="PAS"/>
    <property type="match status" value="1"/>
</dbReference>
<dbReference type="InterPro" id="IPR003594">
    <property type="entry name" value="HATPase_dom"/>
</dbReference>
<dbReference type="InterPro" id="IPR042240">
    <property type="entry name" value="CHASE_sf"/>
</dbReference>
<comment type="caution">
    <text evidence="17">The sequence shown here is derived from an EMBL/GenBank/DDBJ whole genome shotgun (WGS) entry which is preliminary data.</text>
</comment>
<feature type="domain" description="PAS" evidence="14">
    <location>
        <begin position="368"/>
        <end position="440"/>
    </location>
</feature>
<dbReference type="SUPFAM" id="SSF55785">
    <property type="entry name" value="PYP-like sensor domain (PAS domain)"/>
    <property type="match status" value="1"/>
</dbReference>
<evidence type="ECO:0000256" key="4">
    <source>
        <dbReference type="ARBA" id="ARBA00022553"/>
    </source>
</evidence>
<feature type="domain" description="CHASE" evidence="16">
    <location>
        <begin position="85"/>
        <end position="263"/>
    </location>
</feature>
<dbReference type="Pfam" id="PF00072">
    <property type="entry name" value="Response_reg"/>
    <property type="match status" value="1"/>
</dbReference>
<dbReference type="SMART" id="SM00091">
    <property type="entry name" value="PAS"/>
    <property type="match status" value="1"/>
</dbReference>
<organism evidence="17 18">
    <name type="scientific">Stutzerimonas tarimensis</name>
    <dbReference type="NCBI Taxonomy" id="1507735"/>
    <lineage>
        <taxon>Bacteria</taxon>
        <taxon>Pseudomonadati</taxon>
        <taxon>Pseudomonadota</taxon>
        <taxon>Gammaproteobacteria</taxon>
        <taxon>Pseudomonadales</taxon>
        <taxon>Pseudomonadaceae</taxon>
        <taxon>Stutzerimonas</taxon>
    </lineage>
</organism>
<evidence type="ECO:0000259" key="12">
    <source>
        <dbReference type="PROSITE" id="PS50109"/>
    </source>
</evidence>
<dbReference type="InterPro" id="IPR035965">
    <property type="entry name" value="PAS-like_dom_sf"/>
</dbReference>
<dbReference type="PROSITE" id="PS50839">
    <property type="entry name" value="CHASE"/>
    <property type="match status" value="1"/>
</dbReference>
<dbReference type="InterPro" id="IPR005467">
    <property type="entry name" value="His_kinase_dom"/>
</dbReference>
<dbReference type="InterPro" id="IPR001789">
    <property type="entry name" value="Sig_transdc_resp-reg_receiver"/>
</dbReference>
<dbReference type="EMBL" id="JBHRXZ010000022">
    <property type="protein sequence ID" value="MFC3608007.1"/>
    <property type="molecule type" value="Genomic_DNA"/>
</dbReference>
<evidence type="ECO:0000256" key="7">
    <source>
        <dbReference type="ARBA" id="ARBA00022777"/>
    </source>
</evidence>
<feature type="transmembrane region" description="Helical" evidence="11">
    <location>
        <begin position="321"/>
        <end position="341"/>
    </location>
</feature>
<evidence type="ECO:0000256" key="2">
    <source>
        <dbReference type="ARBA" id="ARBA00004370"/>
    </source>
</evidence>